<dbReference type="PANTHER" id="PTHR24198:SF165">
    <property type="entry name" value="ANKYRIN REPEAT-CONTAINING PROTEIN-RELATED"/>
    <property type="match status" value="1"/>
</dbReference>
<feature type="repeat" description="ANK" evidence="3">
    <location>
        <begin position="411"/>
        <end position="443"/>
    </location>
</feature>
<dbReference type="PANTHER" id="PTHR24198">
    <property type="entry name" value="ANKYRIN REPEAT AND PROTEIN KINASE DOMAIN-CONTAINING PROTEIN"/>
    <property type="match status" value="1"/>
</dbReference>
<dbReference type="PRINTS" id="PR01415">
    <property type="entry name" value="ANKYRIN"/>
</dbReference>
<accession>A0A1B8GEY3</accession>
<name>A0A1B8GEY3_9PEZI</name>
<feature type="repeat" description="ANK" evidence="3">
    <location>
        <begin position="444"/>
        <end position="476"/>
    </location>
</feature>
<feature type="repeat" description="ANK" evidence="3">
    <location>
        <begin position="378"/>
        <end position="410"/>
    </location>
</feature>
<protein>
    <submittedName>
        <fullName evidence="5">Uncharacterized protein</fullName>
    </submittedName>
</protein>
<feature type="repeat" description="ANK" evidence="3">
    <location>
        <begin position="293"/>
        <end position="325"/>
    </location>
</feature>
<dbReference type="InterPro" id="IPR002110">
    <property type="entry name" value="Ankyrin_rpt"/>
</dbReference>
<evidence type="ECO:0000256" key="1">
    <source>
        <dbReference type="ARBA" id="ARBA00022737"/>
    </source>
</evidence>
<feature type="repeat" description="ANK" evidence="3">
    <location>
        <begin position="345"/>
        <end position="377"/>
    </location>
</feature>
<reference evidence="6" key="2">
    <citation type="journal article" date="2018" name="Nat. Commun.">
        <title>Extreme sensitivity to ultraviolet light in the fungal pathogen causing white-nose syndrome of bats.</title>
        <authorList>
            <person name="Palmer J.M."/>
            <person name="Drees K.P."/>
            <person name="Foster J.T."/>
            <person name="Lindner D.L."/>
        </authorList>
    </citation>
    <scope>NUCLEOTIDE SEQUENCE [LARGE SCALE GENOMIC DNA]</scope>
    <source>
        <strain evidence="6">UAMH 10579</strain>
    </source>
</reference>
<dbReference type="RefSeq" id="XP_018128121.2">
    <property type="nucleotide sequence ID" value="XM_018277143.2"/>
</dbReference>
<evidence type="ECO:0000256" key="3">
    <source>
        <dbReference type="PROSITE-ProRule" id="PRU00023"/>
    </source>
</evidence>
<evidence type="ECO:0000313" key="5">
    <source>
        <dbReference type="EMBL" id="OBT94388.2"/>
    </source>
</evidence>
<feature type="region of interest" description="Disordered" evidence="4">
    <location>
        <begin position="533"/>
        <end position="556"/>
    </location>
</feature>
<dbReference type="GeneID" id="28841096"/>
<sequence length="556" mass="61286">MKLKLQSLLLRVKSHHDPPLSRQESIEDRSRTIRKNVSSSTLASVETSSFKGLDGLPQAIILHIITHLSIIDIFSLKMAGSNSILTAIHKPPRLSLVNYLEEIELFRRQDMPDKTLLDIAALMGYDALVTVLLKRKPLPSIDSMLSAMVHASAHGNNSVVKFFIGSKTKILDPQFTFRHKSPIAEAAKNGNRSTVKLLLALGVSLEKSQWCSERIALIEAAEHGYEDIVKLLLTQRLTDSESWEYNSVALRLAAKAGYYGIVEELLENIGKNDLDHVAVKRRAVSIIDSQDEEGRTTLHHGVMNGHAKIVSLLLNSGANLEVQSAREHFAPSSTIYNAPVWSYSENWTALHFAAAYGKADIAMILLQHGANIDAVDSHGQTSLHLASTKGTVETVRVLLDYYPKLEAIDNVGARASHKAAASGHLDIVRLLIDQDCRINAITSRFETLLHLAVKNQHTEVAAFLIAHGLDIDAEDSSRRTPLHLSALNGDLPTTELLLSSNAYLQTKDIGGKTPLHYAARYSSRVYDLLLSHGANPDTKDRQGDTPQYVLDHGPYM</sequence>
<feature type="repeat" description="ANK" evidence="3">
    <location>
        <begin position="477"/>
        <end position="509"/>
    </location>
</feature>
<dbReference type="PROSITE" id="PS50297">
    <property type="entry name" value="ANK_REP_REGION"/>
    <property type="match status" value="6"/>
</dbReference>
<dbReference type="PROSITE" id="PS50088">
    <property type="entry name" value="ANK_REPEAT"/>
    <property type="match status" value="7"/>
</dbReference>
<dbReference type="STRING" id="342668.A0A1B8GEY3"/>
<evidence type="ECO:0000313" key="6">
    <source>
        <dbReference type="Proteomes" id="UP000091956"/>
    </source>
</evidence>
<gene>
    <name evidence="5" type="ORF">VE01_07710</name>
</gene>
<evidence type="ECO:0000256" key="2">
    <source>
        <dbReference type="ARBA" id="ARBA00023043"/>
    </source>
</evidence>
<feature type="repeat" description="ANK" evidence="3">
    <location>
        <begin position="510"/>
        <end position="541"/>
    </location>
</feature>
<organism evidence="5 6">
    <name type="scientific">Pseudogymnoascus verrucosus</name>
    <dbReference type="NCBI Taxonomy" id="342668"/>
    <lineage>
        <taxon>Eukaryota</taxon>
        <taxon>Fungi</taxon>
        <taxon>Dikarya</taxon>
        <taxon>Ascomycota</taxon>
        <taxon>Pezizomycotina</taxon>
        <taxon>Leotiomycetes</taxon>
        <taxon>Thelebolales</taxon>
        <taxon>Thelebolaceae</taxon>
        <taxon>Pseudogymnoascus</taxon>
    </lineage>
</organism>
<keyword evidence="2 3" id="KW-0040">ANK repeat</keyword>
<keyword evidence="1" id="KW-0677">Repeat</keyword>
<dbReference type="AlphaFoldDB" id="A0A1B8GEY3"/>
<dbReference type="Proteomes" id="UP000091956">
    <property type="component" value="Unassembled WGS sequence"/>
</dbReference>
<dbReference type="SUPFAM" id="SSF48403">
    <property type="entry name" value="Ankyrin repeat"/>
    <property type="match status" value="1"/>
</dbReference>
<dbReference type="InterPro" id="IPR036770">
    <property type="entry name" value="Ankyrin_rpt-contain_sf"/>
</dbReference>
<evidence type="ECO:0000256" key="4">
    <source>
        <dbReference type="SAM" id="MobiDB-lite"/>
    </source>
</evidence>
<dbReference type="EMBL" id="KV460244">
    <property type="protein sequence ID" value="OBT94388.2"/>
    <property type="molecule type" value="Genomic_DNA"/>
</dbReference>
<proteinExistence type="predicted"/>
<dbReference type="Pfam" id="PF12796">
    <property type="entry name" value="Ank_2"/>
    <property type="match status" value="5"/>
</dbReference>
<dbReference type="SMART" id="SM00248">
    <property type="entry name" value="ANK"/>
    <property type="match status" value="12"/>
</dbReference>
<keyword evidence="6" id="KW-1185">Reference proteome</keyword>
<dbReference type="Gene3D" id="1.25.40.20">
    <property type="entry name" value="Ankyrin repeat-containing domain"/>
    <property type="match status" value="3"/>
</dbReference>
<reference evidence="5 6" key="1">
    <citation type="submission" date="2016-03" db="EMBL/GenBank/DDBJ databases">
        <title>Comparative genomics of Pseudogymnoascus destructans, the fungus causing white-nose syndrome of bats.</title>
        <authorList>
            <person name="Palmer J.M."/>
            <person name="Drees K.P."/>
            <person name="Foster J.T."/>
            <person name="Lindner D.L."/>
        </authorList>
    </citation>
    <scope>NUCLEOTIDE SEQUENCE [LARGE SCALE GENOMIC DNA]</scope>
    <source>
        <strain evidence="5 6">UAMH 10579</strain>
    </source>
</reference>